<feature type="region of interest" description="Disordered" evidence="1">
    <location>
        <begin position="603"/>
        <end position="673"/>
    </location>
</feature>
<feature type="compositionally biased region" description="Low complexity" evidence="1">
    <location>
        <begin position="518"/>
        <end position="539"/>
    </location>
</feature>
<dbReference type="Proteomes" id="UP000008383">
    <property type="component" value="Unassembled WGS sequence"/>
</dbReference>
<feature type="region of interest" description="Disordered" evidence="1">
    <location>
        <begin position="445"/>
        <end position="570"/>
    </location>
</feature>
<sequence>MAGRCINCHITASSSSSRPGGKKDVRLALLRTQFTFDAYFTVLYIFLFHVAVSSHSCPPSLPDHEREEPSSRWFPFPFSFFFFFFVLLVLLVLLLVFCATMSSTSAPKDDIDIGMPLINTPDSPLTQRVQRGLSEPRSLPSASSQHTPATDLPPVKCTWCGLEFPSGTSESEATTGNSLDSLKQHMRDEHPDIAKDLFNNLVAEENLTPSLESDQGSRLPVASQSEGTPNVEEELERHWTMHDVRNFTEDYEGKRDDIKSRWEGAFDGFERPQPYESASTAPGKFLTLTDPNIYIDIMKDPSTLSTKELYAITVNAAHALRVWQDEHMALEKLIKRATRSSLKKTSNPRELEDPQVFEDKKEAMLYGYKHDPKASQIGYQDPFAQGGFIPTADQMRKMKLSGTEPWKMNRWATVKENGVECVPKLRPPPVIKPKKRAPNVAKAEAEAKALLVPKRVTRYGGSKPSSTGDTSQAPSEPGSPGGPSRSQSRHATPQSSVPTPVRKSTRPLAQALYALSTSAPRSAPVKSPKSPKSPAPTSAGTSKASTPFYPDPLQDPKNQLKIKNSKHPKRTEAMILHWAKFNQEGRTRNPKRTKAQIEAARVAEREASLDPSVASLASRKRTAANSAERTDSHPPSIKKMRRDANGKTEPVTPISEHGEGSSFHYHMHTASHR</sequence>
<evidence type="ECO:0000256" key="1">
    <source>
        <dbReference type="SAM" id="MobiDB-lite"/>
    </source>
</evidence>
<keyword evidence="2" id="KW-1133">Transmembrane helix</keyword>
<keyword evidence="4" id="KW-1185">Reference proteome</keyword>
<feature type="compositionally biased region" description="Low complexity" evidence="1">
    <location>
        <begin position="471"/>
        <end position="486"/>
    </location>
</feature>
<organism evidence="3 4">
    <name type="scientific">Trichophyton verrucosum (strain HKI 0517)</name>
    <dbReference type="NCBI Taxonomy" id="663202"/>
    <lineage>
        <taxon>Eukaryota</taxon>
        <taxon>Fungi</taxon>
        <taxon>Dikarya</taxon>
        <taxon>Ascomycota</taxon>
        <taxon>Pezizomycotina</taxon>
        <taxon>Eurotiomycetes</taxon>
        <taxon>Eurotiomycetidae</taxon>
        <taxon>Onygenales</taxon>
        <taxon>Arthrodermataceae</taxon>
        <taxon>Trichophyton</taxon>
    </lineage>
</organism>
<evidence type="ECO:0000313" key="3">
    <source>
        <dbReference type="EMBL" id="EFE45190.1"/>
    </source>
</evidence>
<dbReference type="OrthoDB" id="4115400at2759"/>
<evidence type="ECO:0000256" key="2">
    <source>
        <dbReference type="SAM" id="Phobius"/>
    </source>
</evidence>
<dbReference type="AlphaFoldDB" id="D4CYW7"/>
<feature type="compositionally biased region" description="Polar residues" evidence="1">
    <location>
        <begin position="208"/>
        <end position="228"/>
    </location>
</feature>
<dbReference type="KEGG" id="tve:TRV_00004"/>
<dbReference type="RefSeq" id="XP_003025801.1">
    <property type="nucleotide sequence ID" value="XM_003025755.1"/>
</dbReference>
<gene>
    <name evidence="3" type="ORF">TRV_00004</name>
</gene>
<comment type="caution">
    <text evidence="3">The sequence shown here is derived from an EMBL/GenBank/DDBJ whole genome shotgun (WGS) entry which is preliminary data.</text>
</comment>
<reference evidence="4" key="1">
    <citation type="journal article" date="2011" name="Genome Biol.">
        <title>Comparative and functional genomics provide insights into the pathogenicity of dermatophytic fungi.</title>
        <authorList>
            <person name="Burmester A."/>
            <person name="Shelest E."/>
            <person name="Gloeckner G."/>
            <person name="Heddergott C."/>
            <person name="Schindler S."/>
            <person name="Staib P."/>
            <person name="Heidel A."/>
            <person name="Felder M."/>
            <person name="Petzold A."/>
            <person name="Szafranski K."/>
            <person name="Feuermann M."/>
            <person name="Pedruzzi I."/>
            <person name="Priebe S."/>
            <person name="Groth M."/>
            <person name="Winkler R."/>
            <person name="Li W."/>
            <person name="Kniemeyer O."/>
            <person name="Schroeckh V."/>
            <person name="Hertweck C."/>
            <person name="Hube B."/>
            <person name="White T.C."/>
            <person name="Platzer M."/>
            <person name="Guthke R."/>
            <person name="Heitman J."/>
            <person name="Woestemeyer J."/>
            <person name="Zipfel P.F."/>
            <person name="Monod M."/>
            <person name="Brakhage A.A."/>
        </authorList>
    </citation>
    <scope>NUCLEOTIDE SEQUENCE [LARGE SCALE GENOMIC DNA]</scope>
    <source>
        <strain evidence="4">HKI 0517</strain>
    </source>
</reference>
<name>D4CYW7_TRIVH</name>
<keyword evidence="2" id="KW-0472">Membrane</keyword>
<dbReference type="HOGENOM" id="CLU_019094_0_0_1"/>
<proteinExistence type="predicted"/>
<feature type="transmembrane region" description="Helical" evidence="2">
    <location>
        <begin position="76"/>
        <end position="98"/>
    </location>
</feature>
<feature type="region of interest" description="Disordered" evidence="1">
    <location>
        <begin position="208"/>
        <end position="229"/>
    </location>
</feature>
<keyword evidence="2" id="KW-0812">Transmembrane</keyword>
<dbReference type="EMBL" id="ACYE01000001">
    <property type="protein sequence ID" value="EFE45190.1"/>
    <property type="molecule type" value="Genomic_DNA"/>
</dbReference>
<feature type="region of interest" description="Disordered" evidence="1">
    <location>
        <begin position="122"/>
        <end position="150"/>
    </location>
</feature>
<accession>D4CYW7</accession>
<dbReference type="GeneID" id="9582044"/>
<evidence type="ECO:0000313" key="4">
    <source>
        <dbReference type="Proteomes" id="UP000008383"/>
    </source>
</evidence>
<protein>
    <submittedName>
        <fullName evidence="3">Uncharacterized protein</fullName>
    </submittedName>
</protein>